<evidence type="ECO:0000313" key="2">
    <source>
        <dbReference type="Proteomes" id="UP000214610"/>
    </source>
</evidence>
<proteinExistence type="predicted"/>
<dbReference type="GO" id="GO:0003677">
    <property type="term" value="F:DNA binding"/>
    <property type="evidence" value="ECO:0007669"/>
    <property type="project" value="InterPro"/>
</dbReference>
<sequence length="98" mass="11085">MTTKLGKELYIQDYLINRETDLGAFYMACIQEDPGDGSLVGRCLYELVKAKGMTVLAKETGLIRQCLYKPLRPDGRLTFETIFRISRALQVKPPIATK</sequence>
<gene>
    <name evidence="1" type="ORF">ADH67_02630</name>
</gene>
<dbReference type="Pfam" id="PF21716">
    <property type="entry name" value="dnstrm_HI1420"/>
    <property type="match status" value="1"/>
</dbReference>
<keyword evidence="2" id="KW-1185">Reference proteome</keyword>
<organism evidence="1 2">
    <name type="scientific">Turicimonas muris</name>
    <dbReference type="NCBI Taxonomy" id="1796652"/>
    <lineage>
        <taxon>Bacteria</taxon>
        <taxon>Pseudomonadati</taxon>
        <taxon>Pseudomonadota</taxon>
        <taxon>Betaproteobacteria</taxon>
        <taxon>Burkholderiales</taxon>
        <taxon>Sutterellaceae</taxon>
        <taxon>Turicimonas</taxon>
    </lineage>
</organism>
<dbReference type="InterPro" id="IPR010982">
    <property type="entry name" value="Lambda_DNA-bd_dom_sf"/>
</dbReference>
<dbReference type="AlphaFoldDB" id="A0A227KRY1"/>
<dbReference type="NCBIfam" id="TIGR02684">
    <property type="entry name" value="dnstrm_HI1420"/>
    <property type="match status" value="1"/>
</dbReference>
<dbReference type="EMBL" id="NHMP01000001">
    <property type="protein sequence ID" value="OXE51208.1"/>
    <property type="molecule type" value="Genomic_DNA"/>
</dbReference>
<comment type="caution">
    <text evidence="1">The sequence shown here is derived from an EMBL/GenBank/DDBJ whole genome shotgun (WGS) entry which is preliminary data.</text>
</comment>
<dbReference type="InterPro" id="IPR014057">
    <property type="entry name" value="HI1420"/>
</dbReference>
<dbReference type="GeneID" id="78363413"/>
<evidence type="ECO:0000313" key="1">
    <source>
        <dbReference type="EMBL" id="OXE51208.1"/>
    </source>
</evidence>
<reference evidence="2" key="1">
    <citation type="submission" date="2017-05" db="EMBL/GenBank/DDBJ databases">
        <title>Improved OligoMM genomes.</title>
        <authorList>
            <person name="Garzetti D."/>
        </authorList>
    </citation>
    <scope>NUCLEOTIDE SEQUENCE [LARGE SCALE GENOMIC DNA]</scope>
    <source>
        <strain evidence="2">YL45</strain>
    </source>
</reference>
<name>A0A227KRY1_9BURK</name>
<dbReference type="RefSeq" id="WP_066591362.1">
    <property type="nucleotide sequence ID" value="NZ_CAPFQK010000004.1"/>
</dbReference>
<dbReference type="SUPFAM" id="SSF47413">
    <property type="entry name" value="lambda repressor-like DNA-binding domains"/>
    <property type="match status" value="1"/>
</dbReference>
<accession>A0A227KRY1</accession>
<protein>
    <submittedName>
        <fullName evidence="1">Putative addiction module antidote protein</fullName>
    </submittedName>
</protein>
<dbReference type="Proteomes" id="UP000214610">
    <property type="component" value="Unassembled WGS sequence"/>
</dbReference>